<dbReference type="STRING" id="1073325.SAMN05444483_11915"/>
<dbReference type="InterPro" id="IPR043741">
    <property type="entry name" value="DUF5686"/>
</dbReference>
<evidence type="ECO:0000313" key="2">
    <source>
        <dbReference type="Proteomes" id="UP000183945"/>
    </source>
</evidence>
<protein>
    <submittedName>
        <fullName evidence="1">CarboxypepD_reg-like domain-containing protein</fullName>
    </submittedName>
</protein>
<dbReference type="Pfam" id="PF18939">
    <property type="entry name" value="DUF5686"/>
    <property type="match status" value="1"/>
</dbReference>
<dbReference type="Proteomes" id="UP000183945">
    <property type="component" value="Unassembled WGS sequence"/>
</dbReference>
<reference evidence="2" key="1">
    <citation type="submission" date="2016-11" db="EMBL/GenBank/DDBJ databases">
        <authorList>
            <person name="Varghese N."/>
            <person name="Submissions S."/>
        </authorList>
    </citation>
    <scope>NUCLEOTIDE SEQUENCE [LARGE SCALE GENOMIC DNA]</scope>
    <source>
        <strain evidence="2">DSM 24579</strain>
    </source>
</reference>
<dbReference type="SUPFAM" id="SSF49464">
    <property type="entry name" value="Carboxypeptidase regulatory domain-like"/>
    <property type="match status" value="1"/>
</dbReference>
<dbReference type="EMBL" id="FQVT01000019">
    <property type="protein sequence ID" value="SHG62261.1"/>
    <property type="molecule type" value="Genomic_DNA"/>
</dbReference>
<keyword evidence="2" id="KW-1185">Reference proteome</keyword>
<gene>
    <name evidence="1" type="ORF">SAMN05444483_11915</name>
</gene>
<name>A0A1M5LB59_SALEC</name>
<dbReference type="Pfam" id="PF13715">
    <property type="entry name" value="CarbopepD_reg_2"/>
    <property type="match status" value="1"/>
</dbReference>
<sequence>MLFAQTKVGGKIKDSNGEVLPFVNVIFNKSTEGTTSNENGKFYLQSDASYSELKVSFLGYKTKIIPLQEKVNLEMEIVLQEEAESLGEVRIVRGKTSKKNNPAIDILRKIWENKRSNGVSAFKQYQYRKYEKLEFDLNEIDSTVIENPIFNGMEFIFEYADTNKFSGSTYLPVFINESVYKVYGDNEMNQKREDLVGNKNSGFEQNQNLIAAVKGIYDEYNVYNNYIKVFDKSFVSPLSTTGINNYNYVLSDSAYIDDKWCYNIIYYPRRENELTFKGDFWVNDTTWAVKDINLEASRDANINWVNDLYIEQEFKVLNDSLFLMTRDYFQANFTLFKKEDARGVYAKRTQVFDEYKFNEKKDRSFYTKRQYNFNEDVYSRDQDFWAENRLEKLNDEEEGIYTMLDSLTNVSAFNRIYDIATFFESGYVEFNGWDFGPAYSMFDYNEVEGFRLRLGARTYFGQHDPWRIEGYVAYGFRDETYKYGISGKWLLDPKSRLIISGGRRNDIEQLGSSLTNSTDVLGRSLASSGLVSVGDNNKLSNLELSTFNLSINPWYNFKFRIGASYREISSASPEFSLDYYTNESRTTTASTIKQAEISTMLTYTPGRETTGFGVERSVNNEDEFPTFFVNYSLGLKNVLNSDFDYKKLQFFYNQPLLIGGFGRATASLEAGKTFGEVPLGLLNVVPGNQTFFAMYNSFPVLDFYEFVTDTYVSAHFNHNFNGRFFARIPLLRELNLRELVGVRAVWGEISEENKRLDASGLTLRAPSKEPYFEYNVGVGNILRFLSFKAHFRGNYRNIPDSRNFAFTAAFGFHF</sequence>
<organism evidence="1 2">
    <name type="scientific">Salegentibacter echinorum</name>
    <dbReference type="NCBI Taxonomy" id="1073325"/>
    <lineage>
        <taxon>Bacteria</taxon>
        <taxon>Pseudomonadati</taxon>
        <taxon>Bacteroidota</taxon>
        <taxon>Flavobacteriia</taxon>
        <taxon>Flavobacteriales</taxon>
        <taxon>Flavobacteriaceae</taxon>
        <taxon>Salegentibacter</taxon>
    </lineage>
</organism>
<dbReference type="AlphaFoldDB" id="A0A1M5LB59"/>
<dbReference type="InterPro" id="IPR008969">
    <property type="entry name" value="CarboxyPept-like_regulatory"/>
</dbReference>
<proteinExistence type="predicted"/>
<evidence type="ECO:0000313" key="1">
    <source>
        <dbReference type="EMBL" id="SHG62261.1"/>
    </source>
</evidence>
<accession>A0A1M5LB59</accession>